<dbReference type="KEGG" id="peo:AS203_07925"/>
<evidence type="ECO:0000313" key="2">
    <source>
        <dbReference type="Proteomes" id="UP000056252"/>
    </source>
</evidence>
<dbReference type="EMBL" id="CP013195">
    <property type="protein sequence ID" value="ALO49930.1"/>
    <property type="molecule type" value="Genomic_DNA"/>
</dbReference>
<protein>
    <submittedName>
        <fullName evidence="1">Uncharacterized protein</fullName>
    </submittedName>
</protein>
<keyword evidence="2" id="KW-1185">Reference proteome</keyword>
<reference evidence="2" key="1">
    <citation type="submission" date="2015-11" db="EMBL/GenBank/DDBJ databases">
        <authorList>
            <person name="Holder M.E."/>
            <person name="Ajami N.J."/>
            <person name="Petrosino J.F."/>
        </authorList>
    </citation>
    <scope>NUCLEOTIDE SEQUENCE [LARGE SCALE GENOMIC DNA]</scope>
    <source>
        <strain evidence="2">F0113</strain>
    </source>
</reference>
<evidence type="ECO:0000313" key="1">
    <source>
        <dbReference type="EMBL" id="ALO49930.1"/>
    </source>
</evidence>
<dbReference type="STRING" id="76123.AS203_07925"/>
<dbReference type="RefSeq" id="WP_025066058.1">
    <property type="nucleotide sequence ID" value="NZ_CP013195.1"/>
</dbReference>
<gene>
    <name evidence="1" type="ORF">AS203_07925</name>
</gene>
<sequence>MKLKELLQAYDFDELMPVIADMFPGTGKYRHPLKVAYNLLMDTSVAPSKKKIRYRMIHHDKSSYSTVGAEDRDFEGTWSLCLGKDVVRESGVDLSDIELAANCLVNLCLISQYPQAFEEAHALLIKS</sequence>
<dbReference type="AlphaFoldDB" id="A0A0S2KNQ6"/>
<proteinExistence type="predicted"/>
<dbReference type="OrthoDB" id="1077575at2"/>
<name>A0A0S2KNQ6_9BACT</name>
<dbReference type="Proteomes" id="UP000056252">
    <property type="component" value="Chromosome"/>
</dbReference>
<accession>A0A0S2KNQ6</accession>
<organism evidence="1 2">
    <name type="scientific">Hoylesella enoeca</name>
    <dbReference type="NCBI Taxonomy" id="76123"/>
    <lineage>
        <taxon>Bacteria</taxon>
        <taxon>Pseudomonadati</taxon>
        <taxon>Bacteroidota</taxon>
        <taxon>Bacteroidia</taxon>
        <taxon>Bacteroidales</taxon>
        <taxon>Prevotellaceae</taxon>
        <taxon>Hoylesella</taxon>
    </lineage>
</organism>